<dbReference type="InterPro" id="IPR018076">
    <property type="entry name" value="T2SS_GspF_dom"/>
</dbReference>
<sequence length="308" mass="34570">MMLAMYISFFLSISLISYGVVAYYSGRRGKVQARIQAYFINNTPEVDQSAAVEEELPSFYERVVFPVWKKIKRKYSNKLGQEEASKIEVKLLQAGQPFGLSPVEFKMLQLIMIVSFSVVGLGYGLLLSVSVPLLLLLAIMGLAVAVVLPKYYLKTKIERRSKLAEKSLPDVLDLLTISLEAGLGFDAAVSQVAAKKKGVLADEFKVTLEEMRLGKTRKEALNAMNDRILSDDLRTLIFNIVQAEKLGIGMVSVLRVQTEDIRERRRQRAEEAAMKAPIKMMFPLVLFIFPTLFIILLGPAILQLLEVF</sequence>
<reference evidence="8 9" key="1">
    <citation type="submission" date="2021-03" db="EMBL/GenBank/DDBJ databases">
        <title>Genomic Encyclopedia of Type Strains, Phase IV (KMG-IV): sequencing the most valuable type-strain genomes for metagenomic binning, comparative biology and taxonomic classification.</title>
        <authorList>
            <person name="Goeker M."/>
        </authorList>
    </citation>
    <scope>NUCLEOTIDE SEQUENCE [LARGE SCALE GENOMIC DNA]</scope>
    <source>
        <strain evidence="8 9">DSM 21085</strain>
    </source>
</reference>
<feature type="transmembrane region" description="Helical" evidence="6">
    <location>
        <begin position="284"/>
        <end position="305"/>
    </location>
</feature>
<evidence type="ECO:0000313" key="9">
    <source>
        <dbReference type="Proteomes" id="UP001519328"/>
    </source>
</evidence>
<feature type="transmembrane region" description="Helical" evidence="6">
    <location>
        <begin position="6"/>
        <end position="24"/>
    </location>
</feature>
<evidence type="ECO:0000259" key="7">
    <source>
        <dbReference type="Pfam" id="PF00482"/>
    </source>
</evidence>
<keyword evidence="9" id="KW-1185">Reference proteome</keyword>
<dbReference type="PANTHER" id="PTHR35007:SF2">
    <property type="entry name" value="PILUS ASSEMBLE PROTEIN"/>
    <property type="match status" value="1"/>
</dbReference>
<keyword evidence="5 6" id="KW-0472">Membrane</keyword>
<dbReference type="Proteomes" id="UP001519328">
    <property type="component" value="Unassembled WGS sequence"/>
</dbReference>
<evidence type="ECO:0000256" key="6">
    <source>
        <dbReference type="SAM" id="Phobius"/>
    </source>
</evidence>
<evidence type="ECO:0000256" key="2">
    <source>
        <dbReference type="ARBA" id="ARBA00022475"/>
    </source>
</evidence>
<evidence type="ECO:0000256" key="3">
    <source>
        <dbReference type="ARBA" id="ARBA00022692"/>
    </source>
</evidence>
<evidence type="ECO:0000256" key="4">
    <source>
        <dbReference type="ARBA" id="ARBA00022989"/>
    </source>
</evidence>
<keyword evidence="4 6" id="KW-1133">Transmembrane helix</keyword>
<proteinExistence type="predicted"/>
<dbReference type="EMBL" id="JAGGKK010000003">
    <property type="protein sequence ID" value="MBP1948061.1"/>
    <property type="molecule type" value="Genomic_DNA"/>
</dbReference>
<dbReference type="RefSeq" id="WP_245251104.1">
    <property type="nucleotide sequence ID" value="NZ_JAGGKK010000003.1"/>
</dbReference>
<evidence type="ECO:0000256" key="5">
    <source>
        <dbReference type="ARBA" id="ARBA00023136"/>
    </source>
</evidence>
<dbReference type="PANTHER" id="PTHR35007">
    <property type="entry name" value="INTEGRAL MEMBRANE PROTEIN-RELATED"/>
    <property type="match status" value="1"/>
</dbReference>
<name>A0ABS4HAY2_9BACI</name>
<organism evidence="8 9">
    <name type="scientific">Virgibacillus litoralis</name>
    <dbReference type="NCBI Taxonomy" id="578221"/>
    <lineage>
        <taxon>Bacteria</taxon>
        <taxon>Bacillati</taxon>
        <taxon>Bacillota</taxon>
        <taxon>Bacilli</taxon>
        <taxon>Bacillales</taxon>
        <taxon>Bacillaceae</taxon>
        <taxon>Virgibacillus</taxon>
    </lineage>
</organism>
<feature type="transmembrane region" description="Helical" evidence="6">
    <location>
        <begin position="107"/>
        <end position="127"/>
    </location>
</feature>
<evidence type="ECO:0000256" key="1">
    <source>
        <dbReference type="ARBA" id="ARBA00004651"/>
    </source>
</evidence>
<dbReference type="Pfam" id="PF00482">
    <property type="entry name" value="T2SSF"/>
    <property type="match status" value="1"/>
</dbReference>
<keyword evidence="3 6" id="KW-0812">Transmembrane</keyword>
<comment type="subcellular location">
    <subcellularLocation>
        <location evidence="1">Cell membrane</location>
        <topology evidence="1">Multi-pass membrane protein</topology>
    </subcellularLocation>
</comment>
<accession>A0ABS4HAY2</accession>
<feature type="domain" description="Type II secretion system protein GspF" evidence="7">
    <location>
        <begin position="172"/>
        <end position="297"/>
    </location>
</feature>
<feature type="transmembrane region" description="Helical" evidence="6">
    <location>
        <begin position="133"/>
        <end position="153"/>
    </location>
</feature>
<keyword evidence="2" id="KW-1003">Cell membrane</keyword>
<comment type="caution">
    <text evidence="8">The sequence shown here is derived from an EMBL/GenBank/DDBJ whole genome shotgun (WGS) entry which is preliminary data.</text>
</comment>
<evidence type="ECO:0000313" key="8">
    <source>
        <dbReference type="EMBL" id="MBP1948061.1"/>
    </source>
</evidence>
<protein>
    <submittedName>
        <fullName evidence="8">Tight adherence protein C</fullName>
    </submittedName>
</protein>
<gene>
    <name evidence="8" type="ORF">J2Z82_000990</name>
</gene>